<organism evidence="8 9">
    <name type="scientific">Pegethrix bostrychoides GSE-TBD4-15B</name>
    <dbReference type="NCBI Taxonomy" id="2839662"/>
    <lineage>
        <taxon>Bacteria</taxon>
        <taxon>Bacillati</taxon>
        <taxon>Cyanobacteriota</taxon>
        <taxon>Cyanophyceae</taxon>
        <taxon>Oculatellales</taxon>
        <taxon>Oculatellaceae</taxon>
        <taxon>Pegethrix</taxon>
    </lineage>
</organism>
<dbReference type="GO" id="GO:0003677">
    <property type="term" value="F:DNA binding"/>
    <property type="evidence" value="ECO:0007669"/>
    <property type="project" value="UniProtKB-KW"/>
</dbReference>
<evidence type="ECO:0000256" key="2">
    <source>
        <dbReference type="ARBA" id="ARBA00022475"/>
    </source>
</evidence>
<evidence type="ECO:0000256" key="3">
    <source>
        <dbReference type="ARBA" id="ARBA00022692"/>
    </source>
</evidence>
<keyword evidence="2" id="KW-1003">Cell membrane</keyword>
<keyword evidence="5 6" id="KW-0472">Membrane</keyword>
<keyword evidence="4 6" id="KW-1133">Transmembrane helix</keyword>
<sequence length="577" mass="64094">MSKQHHSHTQIEQDVIHPIQPLIHSVTHSRLGTLLLGMALLMVGATLFSPKKGKMTTGRFGGRSEQWRAAAVARQQRRGRQAHKVALKAGNLDIPHAQQSLTVTGAPDSGKTFSIIDPAIRSAIAQGFPVLVYDFKGSQLEAHAAWAAAQGYEVAVFAPGQPYTGVCNPLDFLLDATDSLMAAQLAQVLQKNTQRDGAYRDNDFFTSAGTNLVEAVMLLAKMTPYPDLLMASKLLNLSDLPVRIRAAGAAGRIPAWTMESFSQLLASEGADKQIAGIVATAQRTFKTFIGKQLVSSFCGKTTIPLDLKEKQILFLQVDIQKRDTVSPLLAAVLHLIVTRNFARPRPTPLVVALDELPTLYLPELPKWINEFRSYGFVALLGYQNFAQLQHMYGRELSRALFAACGTKVFFNPKDRETATEFSGYLGEKEVRLHTRSHSRQGSSYSEQHHKMPLLTPDQILKLDQGECVFINPAYKGGYEASIPLKLKVKITQQEIEIQQRSTELWHSKVCGRLTGQMLQQHSAIDLDQENEIRREMAERLFPLPVDGSSSAGQAQDVNPDITEDEYDEMFRLQEDYL</sequence>
<proteinExistence type="predicted"/>
<dbReference type="InterPro" id="IPR027417">
    <property type="entry name" value="P-loop_NTPase"/>
</dbReference>
<dbReference type="Gene3D" id="3.40.50.300">
    <property type="entry name" value="P-loop containing nucleotide triphosphate hydrolases"/>
    <property type="match status" value="1"/>
</dbReference>
<evidence type="ECO:0000256" key="5">
    <source>
        <dbReference type="ARBA" id="ARBA00023136"/>
    </source>
</evidence>
<reference evidence="8" key="1">
    <citation type="submission" date="2021-05" db="EMBL/GenBank/DDBJ databases">
        <authorList>
            <person name="Pietrasiak N."/>
            <person name="Ward R."/>
            <person name="Stajich J.E."/>
            <person name="Kurbessoian T."/>
        </authorList>
    </citation>
    <scope>NUCLEOTIDE SEQUENCE</scope>
    <source>
        <strain evidence="8">GSE-TBD4-15B</strain>
    </source>
</reference>
<dbReference type="AlphaFoldDB" id="A0A951PC30"/>
<keyword evidence="8" id="KW-0238">DNA-binding</keyword>
<dbReference type="GO" id="GO:0005886">
    <property type="term" value="C:plasma membrane"/>
    <property type="evidence" value="ECO:0007669"/>
    <property type="project" value="UniProtKB-SubCell"/>
</dbReference>
<evidence type="ECO:0000259" key="7">
    <source>
        <dbReference type="Pfam" id="PF10412"/>
    </source>
</evidence>
<evidence type="ECO:0000256" key="1">
    <source>
        <dbReference type="ARBA" id="ARBA00004651"/>
    </source>
</evidence>
<dbReference type="CDD" id="cd01127">
    <property type="entry name" value="TrwB_TraG_TraD_VirD4"/>
    <property type="match status" value="1"/>
</dbReference>
<dbReference type="SUPFAM" id="SSF52540">
    <property type="entry name" value="P-loop containing nucleoside triphosphate hydrolases"/>
    <property type="match status" value="1"/>
</dbReference>
<evidence type="ECO:0000313" key="9">
    <source>
        <dbReference type="Proteomes" id="UP000707356"/>
    </source>
</evidence>
<protein>
    <submittedName>
        <fullName evidence="8">Type IV secretion system DNA-binding domain-containing protein</fullName>
    </submittedName>
</protein>
<dbReference type="Pfam" id="PF10412">
    <property type="entry name" value="TrwB_AAD_bind"/>
    <property type="match status" value="1"/>
</dbReference>
<evidence type="ECO:0000256" key="6">
    <source>
        <dbReference type="SAM" id="Phobius"/>
    </source>
</evidence>
<dbReference type="InterPro" id="IPR051539">
    <property type="entry name" value="T4SS-coupling_protein"/>
</dbReference>
<evidence type="ECO:0000256" key="4">
    <source>
        <dbReference type="ARBA" id="ARBA00022989"/>
    </source>
</evidence>
<comment type="caution">
    <text evidence="8">The sequence shown here is derived from an EMBL/GenBank/DDBJ whole genome shotgun (WGS) entry which is preliminary data.</text>
</comment>
<name>A0A951PC30_9CYAN</name>
<evidence type="ECO:0000313" key="8">
    <source>
        <dbReference type="EMBL" id="MBW4466323.1"/>
    </source>
</evidence>
<dbReference type="EMBL" id="JAHHHV010000067">
    <property type="protein sequence ID" value="MBW4466323.1"/>
    <property type="molecule type" value="Genomic_DNA"/>
</dbReference>
<dbReference type="InterPro" id="IPR019476">
    <property type="entry name" value="T4SS_TraD_DNA-bd"/>
</dbReference>
<dbReference type="PANTHER" id="PTHR37937:SF1">
    <property type="entry name" value="CONJUGATIVE TRANSFER: DNA TRANSPORT"/>
    <property type="match status" value="1"/>
</dbReference>
<feature type="transmembrane region" description="Helical" evidence="6">
    <location>
        <begin position="31"/>
        <end position="49"/>
    </location>
</feature>
<feature type="domain" description="Type IV secretion system coupling protein TraD DNA-binding" evidence="7">
    <location>
        <begin position="97"/>
        <end position="469"/>
    </location>
</feature>
<gene>
    <name evidence="8" type="ORF">KME07_12935</name>
</gene>
<dbReference type="Proteomes" id="UP000707356">
    <property type="component" value="Unassembled WGS sequence"/>
</dbReference>
<dbReference type="PANTHER" id="PTHR37937">
    <property type="entry name" value="CONJUGATIVE TRANSFER: DNA TRANSPORT"/>
    <property type="match status" value="1"/>
</dbReference>
<reference evidence="8" key="2">
    <citation type="journal article" date="2022" name="Microbiol. Resour. Announc.">
        <title>Metagenome Sequencing to Explore Phylogenomics of Terrestrial Cyanobacteria.</title>
        <authorList>
            <person name="Ward R.D."/>
            <person name="Stajich J.E."/>
            <person name="Johansen J.R."/>
            <person name="Huntemann M."/>
            <person name="Clum A."/>
            <person name="Foster B."/>
            <person name="Foster B."/>
            <person name="Roux S."/>
            <person name="Palaniappan K."/>
            <person name="Varghese N."/>
            <person name="Mukherjee S."/>
            <person name="Reddy T.B.K."/>
            <person name="Daum C."/>
            <person name="Copeland A."/>
            <person name="Chen I.A."/>
            <person name="Ivanova N.N."/>
            <person name="Kyrpides N.C."/>
            <person name="Shapiro N."/>
            <person name="Eloe-Fadrosh E.A."/>
            <person name="Pietrasiak N."/>
        </authorList>
    </citation>
    <scope>NUCLEOTIDE SEQUENCE</scope>
    <source>
        <strain evidence="8">GSE-TBD4-15B</strain>
    </source>
</reference>
<comment type="subcellular location">
    <subcellularLocation>
        <location evidence="1">Cell membrane</location>
        <topology evidence="1">Multi-pass membrane protein</topology>
    </subcellularLocation>
</comment>
<accession>A0A951PC30</accession>
<keyword evidence="3 6" id="KW-0812">Transmembrane</keyword>